<dbReference type="InterPro" id="IPR036249">
    <property type="entry name" value="Thioredoxin-like_sf"/>
</dbReference>
<dbReference type="SMR" id="A0A1D6M6M3"/>
<dbReference type="InParanoid" id="A0A1D6M6M3"/>
<reference evidence="3" key="1">
    <citation type="submission" date="2015-12" db="EMBL/GenBank/DDBJ databases">
        <title>Update maize B73 reference genome by single molecule sequencing technologies.</title>
        <authorList>
            <consortium name="Maize Genome Sequencing Project"/>
            <person name="Ware D."/>
        </authorList>
    </citation>
    <scope>NUCLEOTIDE SEQUENCE</scope>
    <source>
        <tissue evidence="3">Seedling</tissue>
    </source>
</reference>
<evidence type="ECO:0000313" key="3">
    <source>
        <dbReference type="EMBL" id="AQK86726.1"/>
    </source>
</evidence>
<accession>A0A1D6M6M3</accession>
<dbReference type="PANTHER" id="PTHR10438">
    <property type="entry name" value="THIOREDOXIN"/>
    <property type="match status" value="1"/>
</dbReference>
<organism evidence="3">
    <name type="scientific">Zea mays</name>
    <name type="common">Maize</name>
    <dbReference type="NCBI Taxonomy" id="4577"/>
    <lineage>
        <taxon>Eukaryota</taxon>
        <taxon>Viridiplantae</taxon>
        <taxon>Streptophyta</taxon>
        <taxon>Embryophyta</taxon>
        <taxon>Tracheophyta</taxon>
        <taxon>Spermatophyta</taxon>
        <taxon>Magnoliopsida</taxon>
        <taxon>Liliopsida</taxon>
        <taxon>Poales</taxon>
        <taxon>Poaceae</taxon>
        <taxon>PACMAD clade</taxon>
        <taxon>Panicoideae</taxon>
        <taxon>Andropogonodae</taxon>
        <taxon>Andropogoneae</taxon>
        <taxon>Tripsacinae</taxon>
        <taxon>Zea</taxon>
    </lineage>
</organism>
<evidence type="ECO:0000259" key="2">
    <source>
        <dbReference type="Pfam" id="PF00085"/>
    </source>
</evidence>
<dbReference type="InterPro" id="IPR013766">
    <property type="entry name" value="Thioredoxin_domain"/>
</dbReference>
<dbReference type="EMBL" id="CM000782">
    <property type="protein sequence ID" value="AQK86726.1"/>
    <property type="molecule type" value="Genomic_DNA"/>
</dbReference>
<dbReference type="Pfam" id="PF00085">
    <property type="entry name" value="Thioredoxin"/>
    <property type="match status" value="1"/>
</dbReference>
<gene>
    <name evidence="3" type="ORF">ZEAMMB73_Zm00001d038486</name>
</gene>
<feature type="compositionally biased region" description="Basic and acidic residues" evidence="1">
    <location>
        <begin position="103"/>
        <end position="112"/>
    </location>
</feature>
<dbReference type="PaxDb" id="4577-GRMZM2G701204_P01"/>
<sequence length="143" mass="15873">MGCCGSSAVDDEEHLDYSSGRVTIIPDLKCWEQKLEEANELGQTVVVKFSATWCGPCRNAAPLYAELSLKHSDLVFFSIDVDELPVRIGHAIRCTRNSNVHLHERHEGDRQAGRGQPGRTPEEVRSVLPVTVEAIHGRIRLSV</sequence>
<feature type="region of interest" description="Disordered" evidence="1">
    <location>
        <begin position="103"/>
        <end position="123"/>
    </location>
</feature>
<evidence type="ECO:0000256" key="1">
    <source>
        <dbReference type="SAM" id="MobiDB-lite"/>
    </source>
</evidence>
<protein>
    <submittedName>
        <fullName evidence="3">Thioredoxin</fullName>
    </submittedName>
</protein>
<dbReference type="Gene3D" id="3.40.30.10">
    <property type="entry name" value="Glutaredoxin"/>
    <property type="match status" value="1"/>
</dbReference>
<dbReference type="CDD" id="cd02947">
    <property type="entry name" value="TRX_family"/>
    <property type="match status" value="1"/>
</dbReference>
<dbReference type="SUPFAM" id="SSF52833">
    <property type="entry name" value="Thioredoxin-like"/>
    <property type="match status" value="1"/>
</dbReference>
<dbReference type="AlphaFoldDB" id="A0A1D6M6M3"/>
<dbReference type="PANTHER" id="PTHR10438:SF388">
    <property type="entry name" value="THIOREDOXIN H5"/>
    <property type="match status" value="1"/>
</dbReference>
<dbReference type="ExpressionAtlas" id="A0A1D6M6M3">
    <property type="expression patterns" value="baseline and differential"/>
</dbReference>
<name>A0A1D6M6M3_MAIZE</name>
<dbReference type="STRING" id="4577.A0A1D6M6M3"/>
<proteinExistence type="predicted"/>
<dbReference type="InterPro" id="IPR050620">
    <property type="entry name" value="Thioredoxin_H-type-like"/>
</dbReference>
<feature type="domain" description="Thioredoxin" evidence="2">
    <location>
        <begin position="31"/>
        <end position="85"/>
    </location>
</feature>
<dbReference type="EMBL" id="CM000782">
    <property type="protein sequence ID" value="AQK86725.1"/>
    <property type="molecule type" value="Genomic_DNA"/>
</dbReference>